<evidence type="ECO:0000256" key="1">
    <source>
        <dbReference type="ARBA" id="ARBA00022741"/>
    </source>
</evidence>
<sequence length="234" mass="26642">MRITAYGEDALLVNFVQAIEPELNDKVNLLANKLRNEDYITSMIPAYCSLTISYDPNKISFNDLKNTIEAIDLAQEKEQLEKRQLTIPVCYDDKFGIDLSALEDQLSITKDEIINCHSSTAYRVYMLGFLPGFPYMGITDEKIEAKRRDNPRKKIEAGSVGLAGRQTGIYPFDSPGGWQIIGRTPIQLFEPQEKIPFLFQAGDLVNFKRISSDEFSEIAAHIKEQTFNWKQIYG</sequence>
<gene>
    <name evidence="5" type="primary">pxpB</name>
    <name evidence="5" type="ORF">JKP34_14285</name>
</gene>
<dbReference type="Pfam" id="PF02682">
    <property type="entry name" value="CT_C_D"/>
    <property type="match status" value="1"/>
</dbReference>
<feature type="domain" description="Carboxyltransferase" evidence="4">
    <location>
        <begin position="1"/>
        <end position="199"/>
    </location>
</feature>
<keyword evidence="6" id="KW-1185">Reference proteome</keyword>
<organism evidence="5 6">
    <name type="scientific">Marivirga atlantica</name>
    <dbReference type="NCBI Taxonomy" id="1548457"/>
    <lineage>
        <taxon>Bacteria</taxon>
        <taxon>Pseudomonadati</taxon>
        <taxon>Bacteroidota</taxon>
        <taxon>Cytophagia</taxon>
        <taxon>Cytophagales</taxon>
        <taxon>Marivirgaceae</taxon>
        <taxon>Marivirga</taxon>
    </lineage>
</organism>
<name>A0A937DKN8_9BACT</name>
<dbReference type="GO" id="GO:0017168">
    <property type="term" value="F:5-oxoprolinase (ATP-hydrolyzing) activity"/>
    <property type="evidence" value="ECO:0007669"/>
    <property type="project" value="UniProtKB-EC"/>
</dbReference>
<evidence type="ECO:0000256" key="3">
    <source>
        <dbReference type="ARBA" id="ARBA00022840"/>
    </source>
</evidence>
<keyword evidence="1" id="KW-0547">Nucleotide-binding</keyword>
<dbReference type="Gene3D" id="2.40.100.10">
    <property type="entry name" value="Cyclophilin-like"/>
    <property type="match status" value="1"/>
</dbReference>
<dbReference type="Proteomes" id="UP000642920">
    <property type="component" value="Unassembled WGS sequence"/>
</dbReference>
<reference evidence="5" key="1">
    <citation type="submission" date="2021-01" db="EMBL/GenBank/DDBJ databases">
        <title>Marivirga sp. nov., isolated from intertidal surface sediments.</title>
        <authorList>
            <person name="Zhang M."/>
        </authorList>
    </citation>
    <scope>NUCLEOTIDE SEQUENCE</scope>
    <source>
        <strain evidence="5">SM1354</strain>
    </source>
</reference>
<comment type="caution">
    <text evidence="5">The sequence shown here is derived from an EMBL/GenBank/DDBJ whole genome shotgun (WGS) entry which is preliminary data.</text>
</comment>
<dbReference type="GO" id="GO:0005524">
    <property type="term" value="F:ATP binding"/>
    <property type="evidence" value="ECO:0007669"/>
    <property type="project" value="UniProtKB-KW"/>
</dbReference>
<dbReference type="InterPro" id="IPR003833">
    <property type="entry name" value="CT_C_D"/>
</dbReference>
<dbReference type="AlphaFoldDB" id="A0A937DKN8"/>
<protein>
    <submittedName>
        <fullName evidence="5">5-oxoprolinase subunit PxpB</fullName>
        <ecNumber evidence="5">3.5.2.9</ecNumber>
    </submittedName>
</protein>
<dbReference type="NCBIfam" id="TIGR00370">
    <property type="entry name" value="5-oxoprolinase subunit PxpB"/>
    <property type="match status" value="1"/>
</dbReference>
<dbReference type="Gene3D" id="3.30.1360.40">
    <property type="match status" value="1"/>
</dbReference>
<dbReference type="InterPro" id="IPR010016">
    <property type="entry name" value="PxpB"/>
</dbReference>
<dbReference type="EC" id="3.5.2.9" evidence="5"/>
<dbReference type="RefSeq" id="WP_201922915.1">
    <property type="nucleotide sequence ID" value="NZ_JAERQG010000004.1"/>
</dbReference>
<evidence type="ECO:0000259" key="4">
    <source>
        <dbReference type="SMART" id="SM00796"/>
    </source>
</evidence>
<dbReference type="SUPFAM" id="SSF50891">
    <property type="entry name" value="Cyclophilin-like"/>
    <property type="match status" value="1"/>
</dbReference>
<keyword evidence="2 5" id="KW-0378">Hydrolase</keyword>
<dbReference type="SUPFAM" id="SSF160467">
    <property type="entry name" value="PH0987 N-terminal domain-like"/>
    <property type="match status" value="1"/>
</dbReference>
<evidence type="ECO:0000313" key="6">
    <source>
        <dbReference type="Proteomes" id="UP000642920"/>
    </source>
</evidence>
<keyword evidence="3" id="KW-0067">ATP-binding</keyword>
<accession>A0A937DKN8</accession>
<dbReference type="PANTHER" id="PTHR34698:SF2">
    <property type="entry name" value="5-OXOPROLINASE SUBUNIT B"/>
    <property type="match status" value="1"/>
</dbReference>
<dbReference type="PANTHER" id="PTHR34698">
    <property type="entry name" value="5-OXOPROLINASE SUBUNIT B"/>
    <property type="match status" value="1"/>
</dbReference>
<proteinExistence type="predicted"/>
<dbReference type="InterPro" id="IPR029000">
    <property type="entry name" value="Cyclophilin-like_dom_sf"/>
</dbReference>
<dbReference type="EMBL" id="JAERQG010000004">
    <property type="protein sequence ID" value="MBL0766431.1"/>
    <property type="molecule type" value="Genomic_DNA"/>
</dbReference>
<evidence type="ECO:0000313" key="5">
    <source>
        <dbReference type="EMBL" id="MBL0766431.1"/>
    </source>
</evidence>
<evidence type="ECO:0000256" key="2">
    <source>
        <dbReference type="ARBA" id="ARBA00022801"/>
    </source>
</evidence>
<dbReference type="SMART" id="SM00796">
    <property type="entry name" value="AHS1"/>
    <property type="match status" value="1"/>
</dbReference>